<feature type="domain" description="Yip1" evidence="6">
    <location>
        <begin position="8"/>
        <end position="173"/>
    </location>
</feature>
<organism evidence="7 8">
    <name type="scientific">Halarsenatibacter silvermanii</name>
    <dbReference type="NCBI Taxonomy" id="321763"/>
    <lineage>
        <taxon>Bacteria</taxon>
        <taxon>Bacillati</taxon>
        <taxon>Bacillota</taxon>
        <taxon>Clostridia</taxon>
        <taxon>Halanaerobiales</taxon>
        <taxon>Halarsenatibacteraceae</taxon>
        <taxon>Halarsenatibacter</taxon>
    </lineage>
</organism>
<evidence type="ECO:0000256" key="3">
    <source>
        <dbReference type="ARBA" id="ARBA00022989"/>
    </source>
</evidence>
<feature type="transmembrane region" description="Helical" evidence="5">
    <location>
        <begin position="27"/>
        <end position="48"/>
    </location>
</feature>
<evidence type="ECO:0000313" key="7">
    <source>
        <dbReference type="EMBL" id="SDL50331.1"/>
    </source>
</evidence>
<evidence type="ECO:0000256" key="1">
    <source>
        <dbReference type="ARBA" id="ARBA00004141"/>
    </source>
</evidence>
<name>A0A1G9KKT3_9FIRM</name>
<evidence type="ECO:0000313" key="8">
    <source>
        <dbReference type="Proteomes" id="UP000199476"/>
    </source>
</evidence>
<keyword evidence="2 5" id="KW-0812">Transmembrane</keyword>
<dbReference type="InterPro" id="IPR006977">
    <property type="entry name" value="Yip1_dom"/>
</dbReference>
<feature type="transmembrane region" description="Helical" evidence="5">
    <location>
        <begin position="95"/>
        <end position="120"/>
    </location>
</feature>
<evidence type="ECO:0000256" key="4">
    <source>
        <dbReference type="ARBA" id="ARBA00023136"/>
    </source>
</evidence>
<dbReference type="Proteomes" id="UP000199476">
    <property type="component" value="Unassembled WGS sequence"/>
</dbReference>
<dbReference type="EMBL" id="FNGO01000005">
    <property type="protein sequence ID" value="SDL50331.1"/>
    <property type="molecule type" value="Genomic_DNA"/>
</dbReference>
<proteinExistence type="predicted"/>
<dbReference type="RefSeq" id="WP_089758806.1">
    <property type="nucleotide sequence ID" value="NZ_FNGO01000005.1"/>
</dbReference>
<keyword evidence="3 5" id="KW-1133">Transmembrane helix</keyword>
<dbReference type="STRING" id="321763.SAMN04488692_10546"/>
<feature type="transmembrane region" description="Helical" evidence="5">
    <location>
        <begin position="60"/>
        <end position="83"/>
    </location>
</feature>
<dbReference type="Pfam" id="PF04893">
    <property type="entry name" value="Yip1"/>
    <property type="match status" value="1"/>
</dbReference>
<keyword evidence="8" id="KW-1185">Reference proteome</keyword>
<gene>
    <name evidence="7" type="ORF">SAMN04488692_10546</name>
</gene>
<evidence type="ECO:0000256" key="5">
    <source>
        <dbReference type="SAM" id="Phobius"/>
    </source>
</evidence>
<comment type="subcellular location">
    <subcellularLocation>
        <location evidence="1">Membrane</location>
        <topology evidence="1">Multi-pass membrane protein</topology>
    </subcellularLocation>
</comment>
<evidence type="ECO:0000259" key="6">
    <source>
        <dbReference type="Pfam" id="PF04893"/>
    </source>
</evidence>
<dbReference type="AlphaFoldDB" id="A0A1G9KKT3"/>
<reference evidence="7 8" key="1">
    <citation type="submission" date="2016-10" db="EMBL/GenBank/DDBJ databases">
        <authorList>
            <person name="de Groot N.N."/>
        </authorList>
    </citation>
    <scope>NUCLEOTIDE SEQUENCE [LARGE SCALE GENOMIC DNA]</scope>
    <source>
        <strain evidence="7 8">SLAS-1</strain>
    </source>
</reference>
<accession>A0A1G9KKT3</accession>
<evidence type="ECO:0000256" key="2">
    <source>
        <dbReference type="ARBA" id="ARBA00022692"/>
    </source>
</evidence>
<keyword evidence="4 5" id="KW-0472">Membrane</keyword>
<feature type="transmembrane region" description="Helical" evidence="5">
    <location>
        <begin position="159"/>
        <end position="184"/>
    </location>
</feature>
<feature type="transmembrane region" description="Helical" evidence="5">
    <location>
        <begin position="126"/>
        <end position="147"/>
    </location>
</feature>
<dbReference type="GO" id="GO:0016020">
    <property type="term" value="C:membrane"/>
    <property type="evidence" value="ECO:0007669"/>
    <property type="project" value="UniProtKB-SubCell"/>
</dbReference>
<protein>
    <submittedName>
        <fullName evidence="7">Yip1 domain-containing protein</fullName>
    </submittedName>
</protein>
<sequence length="185" mass="20760">MGTSVILFDLIFKPGQVMDKIATYRPVIRAILIIMFASYLSLLTNLLTSPAPIRGIFLPALFGLSTAFFRIVLVLIFSLFLFLVSKIFKGQGNFLGLLSALGFVHVVFIFMPIVELIGIFQGPFEFISLWMKTAIYLWFLFLVVLAIRESQDFNSGRAVISFVLTLLIILLLGASISFSLLFMIF</sequence>